<dbReference type="Proteomes" id="UP000015503">
    <property type="component" value="Chromosome"/>
</dbReference>
<dbReference type="Pfam" id="PF21770">
    <property type="entry name" value="MgtC_SapB_C"/>
    <property type="match status" value="1"/>
</dbReference>
<keyword evidence="9" id="KW-0997">Cell inner membrane</keyword>
<feature type="domain" description="MgtC/SapB/SrpB/YhiD N-terminal" evidence="10">
    <location>
        <begin position="16"/>
        <end position="137"/>
    </location>
</feature>
<dbReference type="KEGG" id="pre:PCA10_18580"/>
<feature type="transmembrane region" description="Helical" evidence="9">
    <location>
        <begin position="116"/>
        <end position="136"/>
    </location>
</feature>
<organism evidence="12 13">
    <name type="scientific">Metapseudomonas resinovorans NBRC 106553</name>
    <dbReference type="NCBI Taxonomy" id="1245471"/>
    <lineage>
        <taxon>Bacteria</taxon>
        <taxon>Pseudomonadati</taxon>
        <taxon>Pseudomonadota</taxon>
        <taxon>Gammaproteobacteria</taxon>
        <taxon>Pseudomonadales</taxon>
        <taxon>Pseudomonadaceae</taxon>
        <taxon>Metapseudomonas</taxon>
    </lineage>
</organism>
<feature type="domain" description="MgtC-like C-terminal" evidence="11">
    <location>
        <begin position="153"/>
        <end position="230"/>
    </location>
</feature>
<dbReference type="STRING" id="1245471.PCA10_18580"/>
<evidence type="ECO:0000256" key="3">
    <source>
        <dbReference type="ARBA" id="ARBA00013833"/>
    </source>
</evidence>
<comment type="subcellular location">
    <subcellularLocation>
        <location evidence="9">Cell inner membrane</location>
        <topology evidence="9">Multi-pass membrane protein</topology>
    </subcellularLocation>
    <subcellularLocation>
        <location evidence="1">Cell membrane</location>
        <topology evidence="1">Multi-pass membrane protein</topology>
    </subcellularLocation>
</comment>
<reference evidence="12 13" key="1">
    <citation type="journal article" date="2013" name="Genome Announc.">
        <title>Complete Genome Sequence of the Carbazole Degrader Pseudomonas resinovorans Strain CA10 (NBRC 106553).</title>
        <authorList>
            <person name="Shintani M."/>
            <person name="Hosoyama A."/>
            <person name="Ohji S."/>
            <person name="Tsuchikane K."/>
            <person name="Takarada H."/>
            <person name="Yamazoe A."/>
            <person name="Fujita N."/>
            <person name="Nojiri H."/>
        </authorList>
    </citation>
    <scope>NUCLEOTIDE SEQUENCE [LARGE SCALE GENOMIC DNA]</scope>
    <source>
        <strain evidence="12 13">NBRC 106553</strain>
    </source>
</reference>
<evidence type="ECO:0000259" key="10">
    <source>
        <dbReference type="Pfam" id="PF02308"/>
    </source>
</evidence>
<evidence type="ECO:0000256" key="7">
    <source>
        <dbReference type="ARBA" id="ARBA00023136"/>
    </source>
</evidence>
<evidence type="ECO:0000256" key="1">
    <source>
        <dbReference type="ARBA" id="ARBA00004651"/>
    </source>
</evidence>
<feature type="transmembrane region" description="Helical" evidence="9">
    <location>
        <begin position="65"/>
        <end position="84"/>
    </location>
</feature>
<dbReference type="PRINTS" id="PR01837">
    <property type="entry name" value="MGTCSAPBPROT"/>
</dbReference>
<evidence type="ECO:0000313" key="12">
    <source>
        <dbReference type="EMBL" id="BAN47590.1"/>
    </source>
</evidence>
<keyword evidence="5 9" id="KW-0812">Transmembrane</keyword>
<comment type="function">
    <text evidence="8">Virulence factor required for growth in low Mg(2+) medium and for intramacrophage survival. May be involved in regulating membrane potential by activating Na(+)/K(+)-ATPase.</text>
</comment>
<dbReference type="EMBL" id="AP013068">
    <property type="protein sequence ID" value="BAN47590.1"/>
    <property type="molecule type" value="Genomic_DNA"/>
</dbReference>
<dbReference type="InterPro" id="IPR048640">
    <property type="entry name" value="MgtC-like_C"/>
</dbReference>
<dbReference type="AlphaFoldDB" id="S6AH89"/>
<dbReference type="Pfam" id="PF02308">
    <property type="entry name" value="MgtC"/>
    <property type="match status" value="1"/>
</dbReference>
<gene>
    <name evidence="12" type="ORF">PCA10_18580</name>
</gene>
<feature type="transmembrane region" description="Helical" evidence="9">
    <location>
        <begin position="40"/>
        <end position="59"/>
    </location>
</feature>
<dbReference type="InterPro" id="IPR003416">
    <property type="entry name" value="MgtC/SapB/SrpB/YhiD_fam"/>
</dbReference>
<evidence type="ECO:0000256" key="9">
    <source>
        <dbReference type="RuleBase" id="RU365041"/>
    </source>
</evidence>
<dbReference type="RefSeq" id="WP_016491790.1">
    <property type="nucleotide sequence ID" value="NC_021499.1"/>
</dbReference>
<name>S6AH89_METRE</name>
<evidence type="ECO:0000256" key="4">
    <source>
        <dbReference type="ARBA" id="ARBA00022475"/>
    </source>
</evidence>
<evidence type="ECO:0000256" key="2">
    <source>
        <dbReference type="ARBA" id="ARBA00009298"/>
    </source>
</evidence>
<dbReference type="PANTHER" id="PTHR33778:SF3">
    <property type="entry name" value="PROTEIN MGTC"/>
    <property type="match status" value="1"/>
</dbReference>
<evidence type="ECO:0000256" key="6">
    <source>
        <dbReference type="ARBA" id="ARBA00022989"/>
    </source>
</evidence>
<accession>S6AH89</accession>
<dbReference type="HOGENOM" id="CLU_079292_0_0_6"/>
<keyword evidence="6 9" id="KW-1133">Transmembrane helix</keyword>
<evidence type="ECO:0000313" key="13">
    <source>
        <dbReference type="Proteomes" id="UP000015503"/>
    </source>
</evidence>
<keyword evidence="4" id="KW-1003">Cell membrane</keyword>
<protein>
    <recommendedName>
        <fullName evidence="3 9">Protein MgtC</fullName>
    </recommendedName>
</protein>
<evidence type="ECO:0000259" key="11">
    <source>
        <dbReference type="Pfam" id="PF21770"/>
    </source>
</evidence>
<comment type="similarity">
    <text evidence="2 9">Belongs to the MgtC/SapB family.</text>
</comment>
<sequence>MLGGYPDMYVELIQDLLAALCFGTLIGFERQWRQRFTGILTHALVALGAATFVTLPFLLDREDQVPRVATQVVTGIGFLGAGVIMRDGLSVRGLSTAATVWCTGAVGVLAGSGFPIAAMIATALIILCNLSLPPLARLIYRFAPLEVTNERYYMVEAIADAQQEAFVRAKLLRSLSDNGLALQSLESHALKTGGQVKVNAVVLSMNQQDSLLEDLVGQLALAPYVSAVSWSMSEELS</sequence>
<evidence type="ECO:0000256" key="5">
    <source>
        <dbReference type="ARBA" id="ARBA00022692"/>
    </source>
</evidence>
<evidence type="ECO:0000256" key="8">
    <source>
        <dbReference type="ARBA" id="ARBA00025369"/>
    </source>
</evidence>
<feature type="transmembrane region" description="Helical" evidence="9">
    <location>
        <begin position="12"/>
        <end position="28"/>
    </location>
</feature>
<proteinExistence type="inferred from homology"/>
<dbReference type="GO" id="GO:0005886">
    <property type="term" value="C:plasma membrane"/>
    <property type="evidence" value="ECO:0007669"/>
    <property type="project" value="UniProtKB-SubCell"/>
</dbReference>
<dbReference type="Gene3D" id="3.30.70.260">
    <property type="match status" value="1"/>
</dbReference>
<dbReference type="eggNOG" id="COG1285">
    <property type="taxonomic scope" value="Bacteria"/>
</dbReference>
<dbReference type="InterPro" id="IPR049177">
    <property type="entry name" value="MgtC_SapB_SrpB_YhiD_N"/>
</dbReference>
<dbReference type="PATRIC" id="fig|1245471.3.peg.1882"/>
<dbReference type="PANTHER" id="PTHR33778">
    <property type="entry name" value="PROTEIN MGTC"/>
    <property type="match status" value="1"/>
</dbReference>
<keyword evidence="7 9" id="KW-0472">Membrane</keyword>
<keyword evidence="13" id="KW-1185">Reference proteome</keyword>